<evidence type="ECO:0000256" key="2">
    <source>
        <dbReference type="ARBA" id="ARBA00011899"/>
    </source>
</evidence>
<evidence type="ECO:0000313" key="13">
    <source>
        <dbReference type="EMBL" id="MBB5432806.1"/>
    </source>
</evidence>
<keyword evidence="6 9" id="KW-0119">Carbohydrate metabolism</keyword>
<comment type="pathway">
    <text evidence="8">Amino-sugar metabolism; N-acetylneuraminate degradation; D-fructose 6-phosphate from N-acetylneuraminate: step 4/5.</text>
</comment>
<evidence type="ECO:0000256" key="3">
    <source>
        <dbReference type="ARBA" id="ARBA00018029"/>
    </source>
</evidence>
<dbReference type="PANTHER" id="PTHR11113:SF14">
    <property type="entry name" value="N-ACETYLGLUCOSAMINE-6-PHOSPHATE DEACETYLASE"/>
    <property type="match status" value="1"/>
</dbReference>
<dbReference type="NCBIfam" id="TIGR00221">
    <property type="entry name" value="nagA"/>
    <property type="match status" value="1"/>
</dbReference>
<comment type="catalytic activity">
    <reaction evidence="7">
        <text>N-acetyl-D-glucosamine 6-phosphate + H2O = D-glucosamine 6-phosphate + acetate</text>
        <dbReference type="Rhea" id="RHEA:22936"/>
        <dbReference type="ChEBI" id="CHEBI:15377"/>
        <dbReference type="ChEBI" id="CHEBI:30089"/>
        <dbReference type="ChEBI" id="CHEBI:57513"/>
        <dbReference type="ChEBI" id="CHEBI:58725"/>
        <dbReference type="EC" id="3.5.1.25"/>
    </reaction>
</comment>
<keyword evidence="14" id="KW-1185">Reference proteome</keyword>
<dbReference type="InterPro" id="IPR006680">
    <property type="entry name" value="Amidohydro-rel"/>
</dbReference>
<keyword evidence="4 11" id="KW-0479">Metal-binding</keyword>
<dbReference type="SUPFAM" id="SSF51556">
    <property type="entry name" value="Metallo-dependent hydrolases"/>
    <property type="match status" value="1"/>
</dbReference>
<dbReference type="Gene3D" id="2.30.40.10">
    <property type="entry name" value="Urease, subunit C, domain 1"/>
    <property type="match status" value="1"/>
</dbReference>
<dbReference type="Pfam" id="PF01979">
    <property type="entry name" value="Amidohydro_1"/>
    <property type="match status" value="1"/>
</dbReference>
<dbReference type="InterPro" id="IPR003764">
    <property type="entry name" value="GlcNAc_6-P_deAcase"/>
</dbReference>
<feature type="domain" description="Amidohydrolase-related" evidence="12">
    <location>
        <begin position="53"/>
        <end position="379"/>
    </location>
</feature>
<gene>
    <name evidence="13" type="ORF">HDA36_002890</name>
</gene>
<accession>A0A7W8VDS7</accession>
<dbReference type="PIRSF" id="PIRSF038994">
    <property type="entry name" value="NagA"/>
    <property type="match status" value="1"/>
</dbReference>
<dbReference type="EMBL" id="JACHDB010000001">
    <property type="protein sequence ID" value="MBB5432806.1"/>
    <property type="molecule type" value="Genomic_DNA"/>
</dbReference>
<protein>
    <recommendedName>
        <fullName evidence="3">N-acetylglucosamine-6-phosphate deacetylase</fullName>
        <ecNumber evidence="2">3.5.1.25</ecNumber>
    </recommendedName>
</protein>
<feature type="binding site" evidence="11">
    <location>
        <position position="128"/>
    </location>
    <ligand>
        <name>Zn(2+)</name>
        <dbReference type="ChEBI" id="CHEBI:29105"/>
    </ligand>
</feature>
<comment type="caution">
    <text evidence="13">The sequence shown here is derived from an EMBL/GenBank/DDBJ whole genome shotgun (WGS) entry which is preliminary data.</text>
</comment>
<sequence length="382" mass="39461">MGANTTTLTNARLLTPEGFRLGWLHAENGRIRSLGTGGLPAEAGPGVDVGGRTVLPGAVDVHVHGGAGAAFTETDPERLRSIVRFNREQGVTTMVGGLVAASPADTLAQVAALAELTEAGEIAGSFLEGPWISEHRHGAHDPALLREPDLAEFDRIVKAGRGSIRMITVAPELPGALDLIRAAASEGITVAVGHTEATYDQARAAFDAGATMATHLYNAMRPFNHREPGPIGAVLNDERVVMELINDGVHVHPGAAQVAFDAAGSERIALVTDAMAATGLGDGTYSLGKLEVRVEGGRALLADGTIASSTIVLPEAIRRAVRDVPGVDLAAAARSAATVPAQALGIPEVGSLEPGFHADLLVLDDDLGVAGVVHRGEWVRPL</sequence>
<evidence type="ECO:0000256" key="6">
    <source>
        <dbReference type="ARBA" id="ARBA00023277"/>
    </source>
</evidence>
<evidence type="ECO:0000256" key="1">
    <source>
        <dbReference type="ARBA" id="ARBA00010716"/>
    </source>
</evidence>
<reference evidence="13 14" key="1">
    <citation type="submission" date="2020-08" db="EMBL/GenBank/DDBJ databases">
        <title>Sequencing the genomes of 1000 actinobacteria strains.</title>
        <authorList>
            <person name="Klenk H.-P."/>
        </authorList>
    </citation>
    <scope>NUCLEOTIDE SEQUENCE [LARGE SCALE GENOMIC DNA]</scope>
    <source>
        <strain evidence="13 14">DSM 44551</strain>
    </source>
</reference>
<dbReference type="Gene3D" id="3.20.20.140">
    <property type="entry name" value="Metal-dependent hydrolases"/>
    <property type="match status" value="1"/>
</dbReference>
<evidence type="ECO:0000256" key="7">
    <source>
        <dbReference type="ARBA" id="ARBA00047647"/>
    </source>
</evidence>
<evidence type="ECO:0000256" key="5">
    <source>
        <dbReference type="ARBA" id="ARBA00022801"/>
    </source>
</evidence>
<dbReference type="InterPro" id="IPR011059">
    <property type="entry name" value="Metal-dep_hydrolase_composite"/>
</dbReference>
<dbReference type="EC" id="3.5.1.25" evidence="2"/>
<dbReference type="CDD" id="cd00854">
    <property type="entry name" value="NagA"/>
    <property type="match status" value="1"/>
</dbReference>
<dbReference type="SUPFAM" id="SSF51338">
    <property type="entry name" value="Composite domain of metallo-dependent hydrolases"/>
    <property type="match status" value="1"/>
</dbReference>
<evidence type="ECO:0000313" key="14">
    <source>
        <dbReference type="Proteomes" id="UP000572635"/>
    </source>
</evidence>
<dbReference type="FunFam" id="3.20.20.140:FF:000004">
    <property type="entry name" value="N-acetylglucosamine-6-phosphate deacetylase"/>
    <property type="match status" value="1"/>
</dbReference>
<comment type="cofactor">
    <cofactor evidence="11">
        <name>a divalent metal cation</name>
        <dbReference type="ChEBI" id="CHEBI:60240"/>
    </cofactor>
    <text evidence="11">Binds 1 divalent metal cation per subunit.</text>
</comment>
<dbReference type="InterPro" id="IPR032466">
    <property type="entry name" value="Metal_Hydrolase"/>
</dbReference>
<dbReference type="PANTHER" id="PTHR11113">
    <property type="entry name" value="N-ACETYLGLUCOSAMINE-6-PHOSPHATE DEACETYLASE"/>
    <property type="match status" value="1"/>
</dbReference>
<feature type="binding site" evidence="11">
    <location>
        <position position="215"/>
    </location>
    <ligand>
        <name>Zn(2+)</name>
        <dbReference type="ChEBI" id="CHEBI:29105"/>
    </ligand>
</feature>
<evidence type="ECO:0000256" key="10">
    <source>
        <dbReference type="PIRSR" id="PIRSR038994-1"/>
    </source>
</evidence>
<dbReference type="GO" id="GO:0008448">
    <property type="term" value="F:N-acetylglucosamine-6-phosphate deacetylase activity"/>
    <property type="evidence" value="ECO:0007669"/>
    <property type="project" value="UniProtKB-EC"/>
</dbReference>
<keyword evidence="5 9" id="KW-0378">Hydrolase</keyword>
<feature type="binding site" evidence="11">
    <location>
        <position position="194"/>
    </location>
    <ligand>
        <name>Zn(2+)</name>
        <dbReference type="ChEBI" id="CHEBI:29105"/>
    </ligand>
</feature>
<dbReference type="Proteomes" id="UP000572635">
    <property type="component" value="Unassembled WGS sequence"/>
</dbReference>
<organism evidence="13 14">
    <name type="scientific">Nocardiopsis composta</name>
    <dbReference type="NCBI Taxonomy" id="157465"/>
    <lineage>
        <taxon>Bacteria</taxon>
        <taxon>Bacillati</taxon>
        <taxon>Actinomycetota</taxon>
        <taxon>Actinomycetes</taxon>
        <taxon>Streptosporangiales</taxon>
        <taxon>Nocardiopsidaceae</taxon>
        <taxon>Nocardiopsis</taxon>
    </lineage>
</organism>
<comment type="similarity">
    <text evidence="1 9">Belongs to the metallo-dependent hydrolases superfamily. NagA family.</text>
</comment>
<evidence type="ECO:0000256" key="8">
    <source>
        <dbReference type="ARBA" id="ARBA00060590"/>
    </source>
</evidence>
<evidence type="ECO:0000256" key="11">
    <source>
        <dbReference type="PIRSR" id="PIRSR038994-3"/>
    </source>
</evidence>
<evidence type="ECO:0000259" key="12">
    <source>
        <dbReference type="Pfam" id="PF01979"/>
    </source>
</evidence>
<name>A0A7W8VDS7_9ACTN</name>
<evidence type="ECO:0000256" key="9">
    <source>
        <dbReference type="PIRNR" id="PIRNR038994"/>
    </source>
</evidence>
<dbReference type="AlphaFoldDB" id="A0A7W8VDS7"/>
<dbReference type="GO" id="GO:0006046">
    <property type="term" value="P:N-acetylglucosamine catabolic process"/>
    <property type="evidence" value="ECO:0007669"/>
    <property type="project" value="TreeGrafter"/>
</dbReference>
<evidence type="ECO:0000256" key="4">
    <source>
        <dbReference type="ARBA" id="ARBA00022723"/>
    </source>
</evidence>
<dbReference type="GO" id="GO:0046872">
    <property type="term" value="F:metal ion binding"/>
    <property type="evidence" value="ECO:0007669"/>
    <property type="project" value="UniProtKB-KW"/>
</dbReference>
<proteinExistence type="inferred from homology"/>
<feature type="active site" description="Proton donor/acceptor" evidence="10">
    <location>
        <position position="273"/>
    </location>
</feature>
<dbReference type="RefSeq" id="WP_184392322.1">
    <property type="nucleotide sequence ID" value="NZ_BAAAJD010000073.1"/>
</dbReference>